<dbReference type="Gene3D" id="1.10.510.10">
    <property type="entry name" value="Transferase(Phosphotransferase) domain 1"/>
    <property type="match status" value="1"/>
</dbReference>
<dbReference type="EMBL" id="JACHIN010000004">
    <property type="protein sequence ID" value="MBB5077800.1"/>
    <property type="molecule type" value="Genomic_DNA"/>
</dbReference>
<evidence type="ECO:0000256" key="3">
    <source>
        <dbReference type="ARBA" id="ARBA00022777"/>
    </source>
</evidence>
<dbReference type="Pfam" id="PF00069">
    <property type="entry name" value="Pkinase"/>
    <property type="match status" value="1"/>
</dbReference>
<feature type="region of interest" description="Disordered" evidence="5">
    <location>
        <begin position="250"/>
        <end position="305"/>
    </location>
</feature>
<sequence>MDIGPYRILRELGRGGQGTVYLGRDDRGELAAVKVVHGFDRAFDRELAAARQVAEFCTARVLRADLDHNPPYVASEFIDGPALHQVAPLRGAALTRLAIGTATALTAIHRAGVVHRDFKPGNVLMGPDGPRVIDFGIARLVDLSQSQGAAGTPPYMAPEQFAGGQVGPAADVFAWGATMVFAASGRPPFGSDTLAAVAYRIIHADPDLGELPEPLRTIVARCLAKNPMARPTARDLLLNLLGEHAPAQPDAALRQGKAAAQPAGPADPRSWPTPGPPQGPPGAMPGMPGAPGAIPGAPGAVPGVSTAPGSWGGAVPTEGVSGRVSRRVVLVGGAAALAVAATGVVLWRGGLGQGTRANPTPTADGTPTTPGSTPSGSPGSTPSGTPSAAAPPAAGQLADVMESAVGLAPMADFTLDARITQGTWHTTATGRLAYDPQVSDVRMDTRVTAEHVEPALTGRVLMAEQDYVGGRLVTDQSKTPIMLYARFVHAVASIANVADLARLTPGVQSEGRTYTGSLPTTKGPESLWRQISAINNDEIPQEQLAKTTLSWVLKLDERNRPRSLQLSWHMLLDEGARLTSPFNVTYKGWRDGEISEPG</sequence>
<evidence type="ECO:0000256" key="2">
    <source>
        <dbReference type="ARBA" id="ARBA00022741"/>
    </source>
</evidence>
<dbReference type="SUPFAM" id="SSF56112">
    <property type="entry name" value="Protein kinase-like (PK-like)"/>
    <property type="match status" value="1"/>
</dbReference>
<comment type="caution">
    <text evidence="7">The sequence shown here is derived from an EMBL/GenBank/DDBJ whole genome shotgun (WGS) entry which is preliminary data.</text>
</comment>
<feature type="region of interest" description="Disordered" evidence="5">
    <location>
        <begin position="352"/>
        <end position="395"/>
    </location>
</feature>
<dbReference type="Gene3D" id="3.30.200.20">
    <property type="entry name" value="Phosphorylase Kinase, domain 1"/>
    <property type="match status" value="1"/>
</dbReference>
<name>A0A7W8EEL2_9ACTN</name>
<dbReference type="GO" id="GO:0004674">
    <property type="term" value="F:protein serine/threonine kinase activity"/>
    <property type="evidence" value="ECO:0007669"/>
    <property type="project" value="TreeGrafter"/>
</dbReference>
<reference evidence="7 8" key="1">
    <citation type="submission" date="2020-08" db="EMBL/GenBank/DDBJ databases">
        <title>Genomic Encyclopedia of Type Strains, Phase IV (KMG-IV): sequencing the most valuable type-strain genomes for metagenomic binning, comparative biology and taxonomic classification.</title>
        <authorList>
            <person name="Goeker M."/>
        </authorList>
    </citation>
    <scope>NUCLEOTIDE SEQUENCE [LARGE SCALE GENOMIC DNA]</scope>
    <source>
        <strain evidence="7 8">DSM 45385</strain>
    </source>
</reference>
<feature type="compositionally biased region" description="Low complexity" evidence="5">
    <location>
        <begin position="284"/>
        <end position="305"/>
    </location>
</feature>
<evidence type="ECO:0000256" key="4">
    <source>
        <dbReference type="ARBA" id="ARBA00022840"/>
    </source>
</evidence>
<evidence type="ECO:0000313" key="7">
    <source>
        <dbReference type="EMBL" id="MBB5077800.1"/>
    </source>
</evidence>
<keyword evidence="1" id="KW-0808">Transferase</keyword>
<feature type="compositionally biased region" description="Low complexity" evidence="5">
    <location>
        <begin position="255"/>
        <end position="266"/>
    </location>
</feature>
<feature type="domain" description="Protein kinase" evidence="6">
    <location>
        <begin position="6"/>
        <end position="247"/>
    </location>
</feature>
<evidence type="ECO:0000313" key="8">
    <source>
        <dbReference type="Proteomes" id="UP000568380"/>
    </source>
</evidence>
<evidence type="ECO:0000256" key="5">
    <source>
        <dbReference type="SAM" id="MobiDB-lite"/>
    </source>
</evidence>
<dbReference type="RefSeq" id="WP_184962002.1">
    <property type="nucleotide sequence ID" value="NZ_JACHIN010000004.1"/>
</dbReference>
<keyword evidence="2" id="KW-0547">Nucleotide-binding</keyword>
<protein>
    <recommendedName>
        <fullName evidence="6">Protein kinase domain-containing protein</fullName>
    </recommendedName>
</protein>
<dbReference type="PROSITE" id="PS50011">
    <property type="entry name" value="PROTEIN_KINASE_DOM"/>
    <property type="match status" value="1"/>
</dbReference>
<evidence type="ECO:0000256" key="1">
    <source>
        <dbReference type="ARBA" id="ARBA00022679"/>
    </source>
</evidence>
<keyword evidence="4" id="KW-0067">ATP-binding</keyword>
<feature type="compositionally biased region" description="Low complexity" evidence="5">
    <location>
        <begin position="359"/>
        <end position="395"/>
    </location>
</feature>
<dbReference type="AlphaFoldDB" id="A0A7W8EEL2"/>
<keyword evidence="3" id="KW-0418">Kinase</keyword>
<proteinExistence type="predicted"/>
<dbReference type="PANTHER" id="PTHR43289">
    <property type="entry name" value="MITOGEN-ACTIVATED PROTEIN KINASE KINASE KINASE 20-RELATED"/>
    <property type="match status" value="1"/>
</dbReference>
<dbReference type="InterPro" id="IPR011009">
    <property type="entry name" value="Kinase-like_dom_sf"/>
</dbReference>
<keyword evidence="8" id="KW-1185">Reference proteome</keyword>
<dbReference type="InterPro" id="IPR000719">
    <property type="entry name" value="Prot_kinase_dom"/>
</dbReference>
<dbReference type="PANTHER" id="PTHR43289:SF34">
    <property type="entry name" value="SERINE_THREONINE-PROTEIN KINASE YBDM-RELATED"/>
    <property type="match status" value="1"/>
</dbReference>
<feature type="compositionally biased region" description="Pro residues" evidence="5">
    <location>
        <begin position="271"/>
        <end position="283"/>
    </location>
</feature>
<dbReference type="CDD" id="cd14014">
    <property type="entry name" value="STKc_PknB_like"/>
    <property type="match status" value="1"/>
</dbReference>
<dbReference type="Proteomes" id="UP000568380">
    <property type="component" value="Unassembled WGS sequence"/>
</dbReference>
<evidence type="ECO:0000259" key="6">
    <source>
        <dbReference type="PROSITE" id="PS50011"/>
    </source>
</evidence>
<organism evidence="7 8">
    <name type="scientific">Nonomuraea endophytica</name>
    <dbReference type="NCBI Taxonomy" id="714136"/>
    <lineage>
        <taxon>Bacteria</taxon>
        <taxon>Bacillati</taxon>
        <taxon>Actinomycetota</taxon>
        <taxon>Actinomycetes</taxon>
        <taxon>Streptosporangiales</taxon>
        <taxon>Streptosporangiaceae</taxon>
        <taxon>Nonomuraea</taxon>
    </lineage>
</organism>
<accession>A0A7W8EEL2</accession>
<gene>
    <name evidence="7" type="ORF">HNR40_003275</name>
</gene>
<dbReference type="PROSITE" id="PS00108">
    <property type="entry name" value="PROTEIN_KINASE_ST"/>
    <property type="match status" value="1"/>
</dbReference>
<dbReference type="InterPro" id="IPR008271">
    <property type="entry name" value="Ser/Thr_kinase_AS"/>
</dbReference>
<dbReference type="GO" id="GO:0005524">
    <property type="term" value="F:ATP binding"/>
    <property type="evidence" value="ECO:0007669"/>
    <property type="project" value="UniProtKB-KW"/>
</dbReference>